<evidence type="ECO:0000313" key="1">
    <source>
        <dbReference type="EMBL" id="KAJ7332519.1"/>
    </source>
</evidence>
<reference evidence="1" key="1">
    <citation type="journal article" date="2023" name="DNA Res.">
        <title>Chromosome-level genome assembly of Phrynocephalus forsythii using third-generation DNA sequencing and Hi-C analysis.</title>
        <authorList>
            <person name="Qi Y."/>
            <person name="Zhao W."/>
            <person name="Zhao Y."/>
            <person name="Niu C."/>
            <person name="Cao S."/>
            <person name="Zhang Y."/>
        </authorList>
    </citation>
    <scope>NUCLEOTIDE SEQUENCE</scope>
    <source>
        <tissue evidence="1">Muscle</tissue>
    </source>
</reference>
<keyword evidence="2" id="KW-1185">Reference proteome</keyword>
<dbReference type="EMBL" id="JAPFRF010000005">
    <property type="protein sequence ID" value="KAJ7332519.1"/>
    <property type="molecule type" value="Genomic_DNA"/>
</dbReference>
<name>A0A9Q1B3Q4_9SAUR</name>
<proteinExistence type="predicted"/>
<organism evidence="1 2">
    <name type="scientific">Phrynocephalus forsythii</name>
    <dbReference type="NCBI Taxonomy" id="171643"/>
    <lineage>
        <taxon>Eukaryota</taxon>
        <taxon>Metazoa</taxon>
        <taxon>Chordata</taxon>
        <taxon>Craniata</taxon>
        <taxon>Vertebrata</taxon>
        <taxon>Euteleostomi</taxon>
        <taxon>Lepidosauria</taxon>
        <taxon>Squamata</taxon>
        <taxon>Bifurcata</taxon>
        <taxon>Unidentata</taxon>
        <taxon>Episquamata</taxon>
        <taxon>Toxicofera</taxon>
        <taxon>Iguania</taxon>
        <taxon>Acrodonta</taxon>
        <taxon>Agamidae</taxon>
        <taxon>Agaminae</taxon>
        <taxon>Phrynocephalus</taxon>
    </lineage>
</organism>
<evidence type="ECO:0000313" key="2">
    <source>
        <dbReference type="Proteomes" id="UP001142489"/>
    </source>
</evidence>
<dbReference type="AlphaFoldDB" id="A0A9Q1B3Q4"/>
<dbReference type="Proteomes" id="UP001142489">
    <property type="component" value="Unassembled WGS sequence"/>
</dbReference>
<sequence length="54" mass="6305">MNDSRCEKKSGQKNFAASIDLSWHWLQICSSKSGRKQMWIKILMHTYDGEITSE</sequence>
<accession>A0A9Q1B3Q4</accession>
<gene>
    <name evidence="1" type="ORF">JRQ81_014699</name>
</gene>
<protein>
    <submittedName>
        <fullName evidence="1">Uncharacterized protein</fullName>
    </submittedName>
</protein>
<comment type="caution">
    <text evidence="1">The sequence shown here is derived from an EMBL/GenBank/DDBJ whole genome shotgun (WGS) entry which is preliminary data.</text>
</comment>